<evidence type="ECO:0000313" key="6">
    <source>
        <dbReference type="EMBL" id="CAE7673546.1"/>
    </source>
</evidence>
<comment type="caution">
    <text evidence="6">The sequence shown here is derived from an EMBL/GenBank/DDBJ whole genome shotgun (WGS) entry which is preliminary data.</text>
</comment>
<dbReference type="Pfam" id="PF03619">
    <property type="entry name" value="Solute_trans_a"/>
    <property type="match status" value="1"/>
</dbReference>
<dbReference type="AlphaFoldDB" id="A0A812WAL5"/>
<feature type="transmembrane region" description="Helical" evidence="5">
    <location>
        <begin position="39"/>
        <end position="62"/>
    </location>
</feature>
<dbReference type="EMBL" id="CAJNIZ010043944">
    <property type="protein sequence ID" value="CAE7673546.1"/>
    <property type="molecule type" value="Genomic_DNA"/>
</dbReference>
<feature type="non-terminal residue" evidence="6">
    <location>
        <position position="1"/>
    </location>
</feature>
<reference evidence="6" key="1">
    <citation type="submission" date="2021-02" db="EMBL/GenBank/DDBJ databases">
        <authorList>
            <person name="Dougan E. K."/>
            <person name="Rhodes N."/>
            <person name="Thang M."/>
            <person name="Chan C."/>
        </authorList>
    </citation>
    <scope>NUCLEOTIDE SEQUENCE</scope>
</reference>
<evidence type="ECO:0000256" key="2">
    <source>
        <dbReference type="ARBA" id="ARBA00022692"/>
    </source>
</evidence>
<evidence type="ECO:0000313" key="7">
    <source>
        <dbReference type="Proteomes" id="UP000649617"/>
    </source>
</evidence>
<keyword evidence="3 5" id="KW-1133">Transmembrane helix</keyword>
<feature type="non-terminal residue" evidence="6">
    <location>
        <position position="141"/>
    </location>
</feature>
<protein>
    <submittedName>
        <fullName evidence="6">SVEP1 protein</fullName>
    </submittedName>
</protein>
<evidence type="ECO:0000256" key="3">
    <source>
        <dbReference type="ARBA" id="ARBA00022989"/>
    </source>
</evidence>
<feature type="transmembrane region" description="Helical" evidence="5">
    <location>
        <begin position="6"/>
        <end position="27"/>
    </location>
</feature>
<comment type="subcellular location">
    <subcellularLocation>
        <location evidence="1">Membrane</location>
        <topology evidence="1">Multi-pass membrane protein</topology>
    </subcellularLocation>
</comment>
<name>A0A812WAL5_SYMPI</name>
<keyword evidence="7" id="KW-1185">Reference proteome</keyword>
<organism evidence="6 7">
    <name type="scientific">Symbiodinium pilosum</name>
    <name type="common">Dinoflagellate</name>
    <dbReference type="NCBI Taxonomy" id="2952"/>
    <lineage>
        <taxon>Eukaryota</taxon>
        <taxon>Sar</taxon>
        <taxon>Alveolata</taxon>
        <taxon>Dinophyceae</taxon>
        <taxon>Suessiales</taxon>
        <taxon>Symbiodiniaceae</taxon>
        <taxon>Symbiodinium</taxon>
    </lineage>
</organism>
<evidence type="ECO:0000256" key="4">
    <source>
        <dbReference type="ARBA" id="ARBA00023136"/>
    </source>
</evidence>
<evidence type="ECO:0000256" key="1">
    <source>
        <dbReference type="ARBA" id="ARBA00004141"/>
    </source>
</evidence>
<accession>A0A812WAL5</accession>
<gene>
    <name evidence="6" type="primary">SVEP1</name>
    <name evidence="6" type="ORF">SPIL2461_LOCUS18627</name>
</gene>
<dbReference type="GO" id="GO:0016020">
    <property type="term" value="C:membrane"/>
    <property type="evidence" value="ECO:0007669"/>
    <property type="project" value="UniProtKB-SubCell"/>
</dbReference>
<keyword evidence="2 5" id="KW-0812">Transmembrane</keyword>
<feature type="transmembrane region" description="Helical" evidence="5">
    <location>
        <begin position="74"/>
        <end position="97"/>
    </location>
</feature>
<sequence>DNIAIALSAVTFLLCSFAIMFVFYFESGYRHHLEKTEPLWKFLGVKGIVSVTYFQWLVISALASPLKWTSNQVYLFHCLLYAFWMPLLALVHTFLAYPFYSFRRSEQAEGALAPMAPWLLTWLKTLEEPSEQRRAERGGAE</sequence>
<evidence type="ECO:0000256" key="5">
    <source>
        <dbReference type="SAM" id="Phobius"/>
    </source>
</evidence>
<dbReference type="InterPro" id="IPR005178">
    <property type="entry name" value="Ostalpha/TMEM184C"/>
</dbReference>
<proteinExistence type="predicted"/>
<dbReference type="OrthoDB" id="407458at2759"/>
<dbReference type="Proteomes" id="UP000649617">
    <property type="component" value="Unassembled WGS sequence"/>
</dbReference>
<keyword evidence="4 5" id="KW-0472">Membrane</keyword>